<dbReference type="Pfam" id="PF00076">
    <property type="entry name" value="RRM_1"/>
    <property type="match status" value="1"/>
</dbReference>
<evidence type="ECO:0000259" key="2">
    <source>
        <dbReference type="PROSITE" id="PS50102"/>
    </source>
</evidence>
<dbReference type="PROSITE" id="PS50102">
    <property type="entry name" value="RRM"/>
    <property type="match status" value="1"/>
</dbReference>
<evidence type="ECO:0000313" key="3">
    <source>
        <dbReference type="EMBL" id="EAX93783.1"/>
    </source>
</evidence>
<dbReference type="InterPro" id="IPR012677">
    <property type="entry name" value="Nucleotide-bd_a/b_plait_sf"/>
</dbReference>
<dbReference type="InParanoid" id="A2FMR9"/>
<organism evidence="3 4">
    <name type="scientific">Trichomonas vaginalis (strain ATCC PRA-98 / G3)</name>
    <dbReference type="NCBI Taxonomy" id="412133"/>
    <lineage>
        <taxon>Eukaryota</taxon>
        <taxon>Metamonada</taxon>
        <taxon>Parabasalia</taxon>
        <taxon>Trichomonadida</taxon>
        <taxon>Trichomonadidae</taxon>
        <taxon>Trichomonas</taxon>
    </lineage>
</organism>
<dbReference type="RefSeq" id="XP_001306713.1">
    <property type="nucleotide sequence ID" value="XM_001306712.1"/>
</dbReference>
<dbReference type="SMART" id="SM00360">
    <property type="entry name" value="RRM"/>
    <property type="match status" value="1"/>
</dbReference>
<sequence>MSWYRTESLEKSRCKTVWMGPIPKNTSKRQILDFFKDYNPLECKIIEKTSTNRFAFIYFPDETSRDNAIQGKKGCLFRGENVVVNRSFNAYTGEKLGGRMRIEDDFIDCLNGYDGSDGYYYFGGGIKYY</sequence>
<reference evidence="3" key="1">
    <citation type="submission" date="2006-10" db="EMBL/GenBank/DDBJ databases">
        <authorList>
            <person name="Amadeo P."/>
            <person name="Zhao Q."/>
            <person name="Wortman J."/>
            <person name="Fraser-Liggett C."/>
            <person name="Carlton J."/>
        </authorList>
    </citation>
    <scope>NUCLEOTIDE SEQUENCE</scope>
    <source>
        <strain evidence="3">G3</strain>
    </source>
</reference>
<gene>
    <name evidence="3" type="ORF">TVAG_339060</name>
</gene>
<dbReference type="VEuPathDB" id="TrichDB:TVAGG3_0300210"/>
<dbReference type="OrthoDB" id="21643at2759"/>
<dbReference type="CDD" id="cd00590">
    <property type="entry name" value="RRM_SF"/>
    <property type="match status" value="1"/>
</dbReference>
<dbReference type="AlphaFoldDB" id="A2FMR9"/>
<dbReference type="SMR" id="A2FMR9"/>
<proteinExistence type="predicted"/>
<dbReference type="SUPFAM" id="SSF54928">
    <property type="entry name" value="RNA-binding domain, RBD"/>
    <property type="match status" value="1"/>
</dbReference>
<dbReference type="InterPro" id="IPR035979">
    <property type="entry name" value="RBD_domain_sf"/>
</dbReference>
<dbReference type="GO" id="GO:0003723">
    <property type="term" value="F:RNA binding"/>
    <property type="evidence" value="ECO:0007669"/>
    <property type="project" value="UniProtKB-UniRule"/>
</dbReference>
<keyword evidence="1" id="KW-0694">RNA-binding</keyword>
<dbReference type="VEuPathDB" id="TrichDB:TVAG_339060"/>
<accession>A2FMR9</accession>
<dbReference type="EMBL" id="DS113892">
    <property type="protein sequence ID" value="EAX93783.1"/>
    <property type="molecule type" value="Genomic_DNA"/>
</dbReference>
<dbReference type="Gene3D" id="3.30.70.330">
    <property type="match status" value="1"/>
</dbReference>
<dbReference type="KEGG" id="tva:4751508"/>
<name>A2FMR9_TRIV3</name>
<evidence type="ECO:0000313" key="4">
    <source>
        <dbReference type="Proteomes" id="UP000001542"/>
    </source>
</evidence>
<protein>
    <recommendedName>
        <fullName evidence="2">RRM domain-containing protein</fullName>
    </recommendedName>
</protein>
<dbReference type="Proteomes" id="UP000001542">
    <property type="component" value="Unassembled WGS sequence"/>
</dbReference>
<keyword evidence="4" id="KW-1185">Reference proteome</keyword>
<feature type="domain" description="RRM" evidence="2">
    <location>
        <begin position="15"/>
        <end position="89"/>
    </location>
</feature>
<dbReference type="InterPro" id="IPR000504">
    <property type="entry name" value="RRM_dom"/>
</dbReference>
<evidence type="ECO:0000256" key="1">
    <source>
        <dbReference type="PROSITE-ProRule" id="PRU00176"/>
    </source>
</evidence>
<reference evidence="3" key="2">
    <citation type="journal article" date="2007" name="Science">
        <title>Draft genome sequence of the sexually transmitted pathogen Trichomonas vaginalis.</title>
        <authorList>
            <person name="Carlton J.M."/>
            <person name="Hirt R.P."/>
            <person name="Silva J.C."/>
            <person name="Delcher A.L."/>
            <person name="Schatz M."/>
            <person name="Zhao Q."/>
            <person name="Wortman J.R."/>
            <person name="Bidwell S.L."/>
            <person name="Alsmark U.C.M."/>
            <person name="Besteiro S."/>
            <person name="Sicheritz-Ponten T."/>
            <person name="Noel C.J."/>
            <person name="Dacks J.B."/>
            <person name="Foster P.G."/>
            <person name="Simillion C."/>
            <person name="Van de Peer Y."/>
            <person name="Miranda-Saavedra D."/>
            <person name="Barton G.J."/>
            <person name="Westrop G.D."/>
            <person name="Mueller S."/>
            <person name="Dessi D."/>
            <person name="Fiori P.L."/>
            <person name="Ren Q."/>
            <person name="Paulsen I."/>
            <person name="Zhang H."/>
            <person name="Bastida-Corcuera F.D."/>
            <person name="Simoes-Barbosa A."/>
            <person name="Brown M.T."/>
            <person name="Hayes R.D."/>
            <person name="Mukherjee M."/>
            <person name="Okumura C.Y."/>
            <person name="Schneider R."/>
            <person name="Smith A.J."/>
            <person name="Vanacova S."/>
            <person name="Villalvazo M."/>
            <person name="Haas B.J."/>
            <person name="Pertea M."/>
            <person name="Feldblyum T.V."/>
            <person name="Utterback T.R."/>
            <person name="Shu C.L."/>
            <person name="Osoegawa K."/>
            <person name="de Jong P.J."/>
            <person name="Hrdy I."/>
            <person name="Horvathova L."/>
            <person name="Zubacova Z."/>
            <person name="Dolezal P."/>
            <person name="Malik S.B."/>
            <person name="Logsdon J.M. Jr."/>
            <person name="Henze K."/>
            <person name="Gupta A."/>
            <person name="Wang C.C."/>
            <person name="Dunne R.L."/>
            <person name="Upcroft J.A."/>
            <person name="Upcroft P."/>
            <person name="White O."/>
            <person name="Salzberg S.L."/>
            <person name="Tang P."/>
            <person name="Chiu C.-H."/>
            <person name="Lee Y.-S."/>
            <person name="Embley T.M."/>
            <person name="Coombs G.H."/>
            <person name="Mottram J.C."/>
            <person name="Tachezy J."/>
            <person name="Fraser-Liggett C.M."/>
            <person name="Johnson P.J."/>
        </authorList>
    </citation>
    <scope>NUCLEOTIDE SEQUENCE [LARGE SCALE GENOMIC DNA]</scope>
    <source>
        <strain evidence="3">G3</strain>
    </source>
</reference>